<feature type="transmembrane region" description="Helical" evidence="7">
    <location>
        <begin position="343"/>
        <end position="364"/>
    </location>
</feature>
<dbReference type="GO" id="GO:0008324">
    <property type="term" value="F:monoatomic cation transmembrane transporter activity"/>
    <property type="evidence" value="ECO:0007669"/>
    <property type="project" value="InterPro"/>
</dbReference>
<evidence type="ECO:0000256" key="6">
    <source>
        <dbReference type="ARBA" id="ARBA00023136"/>
    </source>
</evidence>
<dbReference type="PANTHER" id="PTHR43652:SF2">
    <property type="entry name" value="BASIC AMINO ACID ANTIPORTER YFCC-RELATED"/>
    <property type="match status" value="1"/>
</dbReference>
<name>A0A540V930_9GAMM</name>
<evidence type="ECO:0000259" key="8">
    <source>
        <dbReference type="PROSITE" id="PS51202"/>
    </source>
</evidence>
<dbReference type="PANTHER" id="PTHR43652">
    <property type="entry name" value="BASIC AMINO ACID ANTIPORTER YFCC-RELATED"/>
    <property type="match status" value="1"/>
</dbReference>
<evidence type="ECO:0000256" key="3">
    <source>
        <dbReference type="ARBA" id="ARBA00022692"/>
    </source>
</evidence>
<dbReference type="EMBL" id="VIFK01000482">
    <property type="protein sequence ID" value="TQE93277.1"/>
    <property type="molecule type" value="Genomic_DNA"/>
</dbReference>
<comment type="caution">
    <text evidence="9">The sequence shown here is derived from an EMBL/GenBank/DDBJ whole genome shotgun (WGS) entry which is preliminary data.</text>
</comment>
<dbReference type="SUPFAM" id="SSF116726">
    <property type="entry name" value="TrkA C-terminal domain-like"/>
    <property type="match status" value="2"/>
</dbReference>
<evidence type="ECO:0000313" key="9">
    <source>
        <dbReference type="EMBL" id="TQE93277.1"/>
    </source>
</evidence>
<dbReference type="InterPro" id="IPR036721">
    <property type="entry name" value="RCK_C_sf"/>
</dbReference>
<sequence>AFESRLVGSTLEEAGLRALEDAYIVHIRRDGRLIPASPDVLLQAGDALTVSGKISMLYQLLQREGLRPPHQAVEETEERLPVFEAVVAESAAFVGKTLKEVNFRERYGGVVLAIQRQDERLEGPLGRIPIKAGDLLIVEAREGFDDRWNANRSVFYLVAPRRAPRPEPTPRKAPLALTILAAMIVAFATGVIPLVTAAFVAALLMLASGAITVSDARESIDVPVLIVIASALGLGSALEATGVAASVAHGIVSVTAAGGLFYVLLGLYVVTNILTELITNNAAAALMVPIALAAAAELGVAPIAFAVIVAIAASASFISPIGYQTNLMVMGPGGYRFIDYFKVGLPVALLVMATTVAVVFMVWIV</sequence>
<dbReference type="Gene3D" id="3.30.70.1450">
    <property type="entry name" value="Regulator of K+ conductance, C-terminal domain"/>
    <property type="match status" value="2"/>
</dbReference>
<reference evidence="9 10" key="1">
    <citation type="submission" date="2019-06" db="EMBL/GenBank/DDBJ databases">
        <title>Metagenome assembled Genome of Spiribacter salinus SL48-SHIP from the microbial mat of Salt Lake 48 (Novosibirsk region, Russia).</title>
        <authorList>
            <person name="Shipova A."/>
            <person name="Rozanov A.S."/>
            <person name="Bryanskaya A.V."/>
            <person name="Peltek S.E."/>
        </authorList>
    </citation>
    <scope>NUCLEOTIDE SEQUENCE [LARGE SCALE GENOMIC DNA]</scope>
    <source>
        <strain evidence="9">SL48-SHIP-2</strain>
    </source>
</reference>
<gene>
    <name evidence="9" type="ORF">FKY71_18300</name>
</gene>
<dbReference type="InterPro" id="IPR004680">
    <property type="entry name" value="Cit_transptr-like_dom"/>
</dbReference>
<evidence type="ECO:0000256" key="5">
    <source>
        <dbReference type="ARBA" id="ARBA00022989"/>
    </source>
</evidence>
<feature type="transmembrane region" description="Helical" evidence="7">
    <location>
        <begin position="302"/>
        <end position="323"/>
    </location>
</feature>
<keyword evidence="2" id="KW-0813">Transport</keyword>
<accession>A0A540V930</accession>
<dbReference type="PROSITE" id="PS51202">
    <property type="entry name" value="RCK_C"/>
    <property type="match status" value="2"/>
</dbReference>
<dbReference type="Pfam" id="PF02080">
    <property type="entry name" value="TrkA_C"/>
    <property type="match status" value="2"/>
</dbReference>
<organism evidence="9 10">
    <name type="scientific">Spiribacter salinus</name>
    <dbReference type="NCBI Taxonomy" id="1335746"/>
    <lineage>
        <taxon>Bacteria</taxon>
        <taxon>Pseudomonadati</taxon>
        <taxon>Pseudomonadota</taxon>
        <taxon>Gammaproteobacteria</taxon>
        <taxon>Chromatiales</taxon>
        <taxon>Ectothiorhodospiraceae</taxon>
        <taxon>Spiribacter</taxon>
    </lineage>
</organism>
<comment type="subcellular location">
    <subcellularLocation>
        <location evidence="1">Membrane</location>
        <topology evidence="1">Multi-pass membrane protein</topology>
    </subcellularLocation>
</comment>
<dbReference type="InterPro" id="IPR006037">
    <property type="entry name" value="RCK_C"/>
</dbReference>
<feature type="domain" description="RCK C-terminal" evidence="8">
    <location>
        <begin position="70"/>
        <end position="154"/>
    </location>
</feature>
<feature type="transmembrane region" description="Helical" evidence="7">
    <location>
        <begin position="220"/>
        <end position="238"/>
    </location>
</feature>
<dbReference type="GO" id="GO:0005886">
    <property type="term" value="C:plasma membrane"/>
    <property type="evidence" value="ECO:0007669"/>
    <property type="project" value="TreeGrafter"/>
</dbReference>
<dbReference type="GO" id="GO:0006813">
    <property type="term" value="P:potassium ion transport"/>
    <property type="evidence" value="ECO:0007669"/>
    <property type="project" value="InterPro"/>
</dbReference>
<proteinExistence type="predicted"/>
<feature type="domain" description="RCK C-terminal" evidence="8">
    <location>
        <begin position="1"/>
        <end position="66"/>
    </location>
</feature>
<feature type="transmembrane region" description="Helical" evidence="7">
    <location>
        <begin position="175"/>
        <end position="208"/>
    </location>
</feature>
<feature type="non-terminal residue" evidence="9">
    <location>
        <position position="1"/>
    </location>
</feature>
<feature type="transmembrane region" description="Helical" evidence="7">
    <location>
        <begin position="250"/>
        <end position="270"/>
    </location>
</feature>
<protein>
    <submittedName>
        <fullName evidence="9">SLC13 family permease</fullName>
    </submittedName>
</protein>
<keyword evidence="5 7" id="KW-1133">Transmembrane helix</keyword>
<evidence type="ECO:0000256" key="7">
    <source>
        <dbReference type="SAM" id="Phobius"/>
    </source>
</evidence>
<keyword evidence="4" id="KW-0677">Repeat</keyword>
<dbReference type="AlphaFoldDB" id="A0A540V930"/>
<feature type="transmembrane region" description="Helical" evidence="7">
    <location>
        <begin position="277"/>
        <end position="296"/>
    </location>
</feature>
<evidence type="ECO:0000313" key="10">
    <source>
        <dbReference type="Proteomes" id="UP000315400"/>
    </source>
</evidence>
<dbReference type="InterPro" id="IPR051679">
    <property type="entry name" value="DASS-Related_Transporters"/>
</dbReference>
<evidence type="ECO:0000256" key="4">
    <source>
        <dbReference type="ARBA" id="ARBA00022737"/>
    </source>
</evidence>
<evidence type="ECO:0000256" key="2">
    <source>
        <dbReference type="ARBA" id="ARBA00022448"/>
    </source>
</evidence>
<evidence type="ECO:0000256" key="1">
    <source>
        <dbReference type="ARBA" id="ARBA00004141"/>
    </source>
</evidence>
<dbReference type="Proteomes" id="UP000315400">
    <property type="component" value="Unassembled WGS sequence"/>
</dbReference>
<dbReference type="InterPro" id="IPR031312">
    <property type="entry name" value="Na/sul_symport_CS"/>
</dbReference>
<dbReference type="PROSITE" id="PS01271">
    <property type="entry name" value="NA_SULFATE"/>
    <property type="match status" value="1"/>
</dbReference>
<keyword evidence="6 7" id="KW-0472">Membrane</keyword>
<dbReference type="Pfam" id="PF03600">
    <property type="entry name" value="CitMHS"/>
    <property type="match status" value="1"/>
</dbReference>
<keyword evidence="3 7" id="KW-0812">Transmembrane</keyword>